<dbReference type="CDD" id="cd04275">
    <property type="entry name" value="ZnMc_pappalysin_like"/>
    <property type="match status" value="1"/>
</dbReference>
<reference evidence="12 13" key="1">
    <citation type="submission" date="2024-09" db="EMBL/GenBank/DDBJ databases">
        <title>Itraconazole resistance in Madurella fahalii resulting from another homologue of gene encoding cytochrome P450 14-alpha sterol demethylase (CYP51).</title>
        <authorList>
            <person name="Yoshioka I."/>
            <person name="Fahal A.H."/>
            <person name="Kaneko S."/>
            <person name="Yaguchi T."/>
        </authorList>
    </citation>
    <scope>NUCLEOTIDE SEQUENCE [LARGE SCALE GENOMIC DNA]</scope>
    <source>
        <strain evidence="12 13">IFM 68171</strain>
    </source>
</reference>
<dbReference type="EMBL" id="BAAFSV010000003">
    <property type="protein sequence ID" value="GAB1315495.1"/>
    <property type="molecule type" value="Genomic_DNA"/>
</dbReference>
<evidence type="ECO:0000256" key="7">
    <source>
        <dbReference type="ARBA" id="ARBA00022833"/>
    </source>
</evidence>
<dbReference type="RefSeq" id="XP_070917226.1">
    <property type="nucleotide sequence ID" value="XM_071061125.1"/>
</dbReference>
<dbReference type="InterPro" id="IPR008754">
    <property type="entry name" value="Peptidase_M43"/>
</dbReference>
<evidence type="ECO:0000256" key="1">
    <source>
        <dbReference type="ARBA" id="ARBA00003174"/>
    </source>
</evidence>
<keyword evidence="6" id="KW-0378">Hydrolase</keyword>
<proteinExistence type="inferred from homology"/>
<evidence type="ECO:0000256" key="10">
    <source>
        <dbReference type="SAM" id="SignalP"/>
    </source>
</evidence>
<sequence length="293" mass="31198">MHLTALATAVAAIIPTALSAAVTTRPGCVAPPPSEEEAEFLRASAIKAIAHEESGGIKTADVPIIDMYVHVVTRGPSEADGHVPLSVVYAQYNRIVEDFAPSGIQFNLAGVDWYQNATWAADQDQMAMKRALRQGGYAALNLYFLVDFGVGNPGGTGYCYLPVQNAPAPGSDTMIVDGCTMALQTMPTNPDCGGCCNWCDTGRIATHEVGHWLGLAHTFDGGCSEPGDGISDTPASEMTSGCPSGTVDTCPGMPGTDPLHNHMSYTNDYCRNEFTPQQMLVMGYNYWTLRHGK</sequence>
<evidence type="ECO:0000259" key="11">
    <source>
        <dbReference type="Pfam" id="PF05572"/>
    </source>
</evidence>
<gene>
    <name evidence="12" type="ORF">MFIFM68171_05705</name>
</gene>
<keyword evidence="9" id="KW-1015">Disulfide bond</keyword>
<comment type="caution">
    <text evidence="12">The sequence shown here is derived from an EMBL/GenBank/DDBJ whole genome shotgun (WGS) entry which is preliminary data.</text>
</comment>
<keyword evidence="7" id="KW-0862">Zinc</keyword>
<evidence type="ECO:0000256" key="5">
    <source>
        <dbReference type="ARBA" id="ARBA00022729"/>
    </source>
</evidence>
<evidence type="ECO:0000313" key="13">
    <source>
        <dbReference type="Proteomes" id="UP001628179"/>
    </source>
</evidence>
<evidence type="ECO:0000256" key="8">
    <source>
        <dbReference type="ARBA" id="ARBA00023049"/>
    </source>
</evidence>
<keyword evidence="5 10" id="KW-0732">Signal</keyword>
<comment type="similarity">
    <text evidence="2">Belongs to the peptidase M43B family.</text>
</comment>
<evidence type="ECO:0000256" key="2">
    <source>
        <dbReference type="ARBA" id="ARBA00008721"/>
    </source>
</evidence>
<dbReference type="PANTHER" id="PTHR47466">
    <property type="match status" value="1"/>
</dbReference>
<evidence type="ECO:0000256" key="9">
    <source>
        <dbReference type="ARBA" id="ARBA00023157"/>
    </source>
</evidence>
<dbReference type="Pfam" id="PF05572">
    <property type="entry name" value="Peptidase_M43"/>
    <property type="match status" value="1"/>
</dbReference>
<protein>
    <recommendedName>
        <fullName evidence="11">Peptidase M43 pregnancy-associated plasma-A domain-containing protein</fullName>
    </recommendedName>
</protein>
<keyword evidence="8" id="KW-0482">Metalloprotease</keyword>
<feature type="signal peptide" evidence="10">
    <location>
        <begin position="1"/>
        <end position="19"/>
    </location>
</feature>
<feature type="domain" description="Peptidase M43 pregnancy-associated plasma-A" evidence="11">
    <location>
        <begin position="204"/>
        <end position="282"/>
    </location>
</feature>
<accession>A0ABQ0GD82</accession>
<dbReference type="Gene3D" id="3.40.390.10">
    <property type="entry name" value="Collagenase (Catalytic Domain)"/>
    <property type="match status" value="1"/>
</dbReference>
<evidence type="ECO:0000256" key="3">
    <source>
        <dbReference type="ARBA" id="ARBA00022670"/>
    </source>
</evidence>
<comment type="function">
    <text evidence="1">Secreted metalloproteinase that allows assimilation of proteinaceous substrates.</text>
</comment>
<dbReference type="GeneID" id="98176448"/>
<name>A0ABQ0GD82_9PEZI</name>
<evidence type="ECO:0000256" key="6">
    <source>
        <dbReference type="ARBA" id="ARBA00022801"/>
    </source>
</evidence>
<evidence type="ECO:0000256" key="4">
    <source>
        <dbReference type="ARBA" id="ARBA00022723"/>
    </source>
</evidence>
<dbReference type="PANTHER" id="PTHR47466:SF1">
    <property type="entry name" value="METALLOPROTEASE MEP1 (AFU_ORTHOLOGUE AFUA_1G07730)-RELATED"/>
    <property type="match status" value="1"/>
</dbReference>
<feature type="chain" id="PRO_5046458257" description="Peptidase M43 pregnancy-associated plasma-A domain-containing protein" evidence="10">
    <location>
        <begin position="20"/>
        <end position="293"/>
    </location>
</feature>
<keyword evidence="4" id="KW-0479">Metal-binding</keyword>
<organism evidence="12 13">
    <name type="scientific">Madurella fahalii</name>
    <dbReference type="NCBI Taxonomy" id="1157608"/>
    <lineage>
        <taxon>Eukaryota</taxon>
        <taxon>Fungi</taxon>
        <taxon>Dikarya</taxon>
        <taxon>Ascomycota</taxon>
        <taxon>Pezizomycotina</taxon>
        <taxon>Sordariomycetes</taxon>
        <taxon>Sordariomycetidae</taxon>
        <taxon>Sordariales</taxon>
        <taxon>Sordariales incertae sedis</taxon>
        <taxon>Madurella</taxon>
    </lineage>
</organism>
<evidence type="ECO:0000313" key="12">
    <source>
        <dbReference type="EMBL" id="GAB1315495.1"/>
    </source>
</evidence>
<dbReference type="InterPro" id="IPR024079">
    <property type="entry name" value="MetalloPept_cat_dom_sf"/>
</dbReference>
<dbReference type="SUPFAM" id="SSF55486">
    <property type="entry name" value="Metalloproteases ('zincins'), catalytic domain"/>
    <property type="match status" value="1"/>
</dbReference>
<keyword evidence="13" id="KW-1185">Reference proteome</keyword>
<keyword evidence="3" id="KW-0645">Protease</keyword>
<dbReference type="Proteomes" id="UP001628179">
    <property type="component" value="Unassembled WGS sequence"/>
</dbReference>